<proteinExistence type="predicted"/>
<keyword evidence="3" id="KW-1185">Reference proteome</keyword>
<name>A0AAD5TMZ3_9FUNG</name>
<dbReference type="PROSITE" id="PS51808">
    <property type="entry name" value="CHCH"/>
    <property type="match status" value="1"/>
</dbReference>
<sequence length="87" mass="9893">MSPPQQQQQQPPADPSSRAGAAAGDDDEEDPFITRIKNSGCFPQHEALQDCYFDKKDWRACKDEMKAFRACFAKNNAAQQQQQQHHQ</sequence>
<feature type="compositionally biased region" description="Low complexity" evidence="1">
    <location>
        <begin position="1"/>
        <end position="23"/>
    </location>
</feature>
<dbReference type="Proteomes" id="UP001212152">
    <property type="component" value="Unassembled WGS sequence"/>
</dbReference>
<evidence type="ECO:0000313" key="2">
    <source>
        <dbReference type="EMBL" id="KAJ3181006.1"/>
    </source>
</evidence>
<dbReference type="EMBL" id="JADGJQ010000014">
    <property type="protein sequence ID" value="KAJ3181006.1"/>
    <property type="molecule type" value="Genomic_DNA"/>
</dbReference>
<dbReference type="PANTHER" id="PTHR13639">
    <property type="entry name" value="CYTOCHROME C OXIDASE ASSEMBLY FACTOR 4 HOMOLOG, MITOCHONDRIAL"/>
    <property type="match status" value="1"/>
</dbReference>
<organism evidence="2 3">
    <name type="scientific">Geranomyces variabilis</name>
    <dbReference type="NCBI Taxonomy" id="109894"/>
    <lineage>
        <taxon>Eukaryota</taxon>
        <taxon>Fungi</taxon>
        <taxon>Fungi incertae sedis</taxon>
        <taxon>Chytridiomycota</taxon>
        <taxon>Chytridiomycota incertae sedis</taxon>
        <taxon>Chytridiomycetes</taxon>
        <taxon>Spizellomycetales</taxon>
        <taxon>Powellomycetaceae</taxon>
        <taxon>Geranomyces</taxon>
    </lineage>
</organism>
<feature type="region of interest" description="Disordered" evidence="1">
    <location>
        <begin position="1"/>
        <end position="39"/>
    </location>
</feature>
<dbReference type="InterPro" id="IPR039870">
    <property type="entry name" value="Coa4-like"/>
</dbReference>
<dbReference type="AlphaFoldDB" id="A0AAD5TMZ3"/>
<evidence type="ECO:0008006" key="4">
    <source>
        <dbReference type="Google" id="ProtNLM"/>
    </source>
</evidence>
<accession>A0AAD5TMZ3</accession>
<dbReference type="PANTHER" id="PTHR13639:SF2">
    <property type="entry name" value="CYTOCHROME C OXIDASE ASSEMBLY FACTOR 4 HOMOLOG, MITOCHONDRIAL"/>
    <property type="match status" value="1"/>
</dbReference>
<comment type="caution">
    <text evidence="2">The sequence shown here is derived from an EMBL/GenBank/DDBJ whole genome shotgun (WGS) entry which is preliminary data.</text>
</comment>
<evidence type="ECO:0000256" key="1">
    <source>
        <dbReference type="SAM" id="MobiDB-lite"/>
    </source>
</evidence>
<evidence type="ECO:0000313" key="3">
    <source>
        <dbReference type="Proteomes" id="UP001212152"/>
    </source>
</evidence>
<gene>
    <name evidence="2" type="ORF">HDU87_001656</name>
</gene>
<reference evidence="2" key="1">
    <citation type="submission" date="2020-05" db="EMBL/GenBank/DDBJ databases">
        <title>Phylogenomic resolution of chytrid fungi.</title>
        <authorList>
            <person name="Stajich J.E."/>
            <person name="Amses K."/>
            <person name="Simmons R."/>
            <person name="Seto K."/>
            <person name="Myers J."/>
            <person name="Bonds A."/>
            <person name="Quandt C.A."/>
            <person name="Barry K."/>
            <person name="Liu P."/>
            <person name="Grigoriev I."/>
            <person name="Longcore J.E."/>
            <person name="James T.Y."/>
        </authorList>
    </citation>
    <scope>NUCLEOTIDE SEQUENCE</scope>
    <source>
        <strain evidence="2">JEL0379</strain>
    </source>
</reference>
<dbReference type="GO" id="GO:0005758">
    <property type="term" value="C:mitochondrial intermembrane space"/>
    <property type="evidence" value="ECO:0007669"/>
    <property type="project" value="InterPro"/>
</dbReference>
<dbReference type="GO" id="GO:0033617">
    <property type="term" value="P:mitochondrial respiratory chain complex IV assembly"/>
    <property type="evidence" value="ECO:0007669"/>
    <property type="project" value="InterPro"/>
</dbReference>
<protein>
    <recommendedName>
        <fullName evidence="4">CHCH domain-containing protein</fullName>
    </recommendedName>
</protein>